<dbReference type="OrthoDB" id="10009301at2759"/>
<dbReference type="FunFam" id="2.60.120.290:FF:000013">
    <property type="entry name" value="Membrane frizzled-related protein"/>
    <property type="match status" value="2"/>
</dbReference>
<dbReference type="InterPro" id="IPR000742">
    <property type="entry name" value="EGF"/>
</dbReference>
<proteinExistence type="predicted"/>
<feature type="domain" description="CUB" evidence="8">
    <location>
        <begin position="964"/>
        <end position="1082"/>
    </location>
</feature>
<feature type="domain" description="CUB" evidence="8">
    <location>
        <begin position="1599"/>
        <end position="1754"/>
    </location>
</feature>
<name>A0A7I8X7V6_BURXY</name>
<comment type="caution">
    <text evidence="10">The sequence shown here is derived from an EMBL/GenBank/DDBJ whole genome shotgun (WGS) entry which is preliminary data.</text>
</comment>
<accession>A0A7I8X7V6</accession>
<feature type="domain" description="CUB" evidence="8">
    <location>
        <begin position="2480"/>
        <end position="2617"/>
    </location>
</feature>
<evidence type="ECO:0000313" key="10">
    <source>
        <dbReference type="EMBL" id="CAD5233010.1"/>
    </source>
</evidence>
<feature type="domain" description="EGF-like" evidence="9">
    <location>
        <begin position="126"/>
        <end position="169"/>
    </location>
</feature>
<dbReference type="SMART" id="SM00179">
    <property type="entry name" value="EGF_CA"/>
    <property type="match status" value="4"/>
</dbReference>
<dbReference type="Proteomes" id="UP000659654">
    <property type="component" value="Unassembled WGS sequence"/>
</dbReference>
<feature type="disulfide bond" evidence="6">
    <location>
        <begin position="1327"/>
        <end position="1354"/>
    </location>
</feature>
<feature type="domain" description="CUB" evidence="8">
    <location>
        <begin position="556"/>
        <end position="672"/>
    </location>
</feature>
<evidence type="ECO:0000313" key="11">
    <source>
        <dbReference type="Proteomes" id="UP000659654"/>
    </source>
</evidence>
<evidence type="ECO:0000256" key="5">
    <source>
        <dbReference type="ARBA" id="ARBA00023180"/>
    </source>
</evidence>
<feature type="domain" description="CUB" evidence="8">
    <location>
        <begin position="1327"/>
        <end position="1460"/>
    </location>
</feature>
<feature type="domain" description="CUB" evidence="8">
    <location>
        <begin position="698"/>
        <end position="827"/>
    </location>
</feature>
<evidence type="ECO:0000256" key="3">
    <source>
        <dbReference type="ARBA" id="ARBA00022737"/>
    </source>
</evidence>
<organism evidence="10 11">
    <name type="scientific">Bursaphelenchus xylophilus</name>
    <name type="common">Pinewood nematode worm</name>
    <name type="synonym">Aphelenchoides xylophilus</name>
    <dbReference type="NCBI Taxonomy" id="6326"/>
    <lineage>
        <taxon>Eukaryota</taxon>
        <taxon>Metazoa</taxon>
        <taxon>Ecdysozoa</taxon>
        <taxon>Nematoda</taxon>
        <taxon>Chromadorea</taxon>
        <taxon>Rhabditida</taxon>
        <taxon>Tylenchina</taxon>
        <taxon>Tylenchomorpha</taxon>
        <taxon>Aphelenchoidea</taxon>
        <taxon>Aphelenchoididae</taxon>
        <taxon>Bursaphelenchus</taxon>
    </lineage>
</organism>
<dbReference type="PROSITE" id="PS00022">
    <property type="entry name" value="EGF_1"/>
    <property type="match status" value="3"/>
</dbReference>
<feature type="domain" description="CUB" evidence="8">
    <location>
        <begin position="2358"/>
        <end position="2478"/>
    </location>
</feature>
<feature type="domain" description="CUB" evidence="8">
    <location>
        <begin position="1870"/>
        <end position="1941"/>
    </location>
</feature>
<feature type="domain" description="CUB" evidence="8">
    <location>
        <begin position="828"/>
        <end position="960"/>
    </location>
</feature>
<keyword evidence="1 7" id="KW-0245">EGF-like domain</keyword>
<evidence type="ECO:0000256" key="4">
    <source>
        <dbReference type="ARBA" id="ARBA00023157"/>
    </source>
</evidence>
<dbReference type="InterPro" id="IPR009030">
    <property type="entry name" value="Growth_fac_rcpt_cys_sf"/>
</dbReference>
<dbReference type="InterPro" id="IPR001881">
    <property type="entry name" value="EGF-like_Ca-bd_dom"/>
</dbReference>
<dbReference type="InterPro" id="IPR000859">
    <property type="entry name" value="CUB_dom"/>
</dbReference>
<keyword evidence="3" id="KW-0677">Repeat</keyword>
<dbReference type="Proteomes" id="UP000582659">
    <property type="component" value="Unassembled WGS sequence"/>
</dbReference>
<feature type="disulfide bond" evidence="7">
    <location>
        <begin position="234"/>
        <end position="251"/>
    </location>
</feature>
<dbReference type="PROSITE" id="PS01186">
    <property type="entry name" value="EGF_2"/>
    <property type="match status" value="1"/>
</dbReference>
<feature type="domain" description="CUB" evidence="8">
    <location>
        <begin position="2621"/>
        <end position="2759"/>
    </location>
</feature>
<keyword evidence="11" id="KW-1185">Reference proteome</keyword>
<feature type="domain" description="EGF-like" evidence="9">
    <location>
        <begin position="88"/>
        <end position="124"/>
    </location>
</feature>
<dbReference type="CDD" id="cd00041">
    <property type="entry name" value="CUB"/>
    <property type="match status" value="11"/>
</dbReference>
<dbReference type="Pfam" id="PF00431">
    <property type="entry name" value="CUB"/>
    <property type="match status" value="8"/>
</dbReference>
<dbReference type="PROSITE" id="PS50026">
    <property type="entry name" value="EGF_3"/>
    <property type="match status" value="4"/>
</dbReference>
<reference evidence="10" key="1">
    <citation type="submission" date="2020-09" db="EMBL/GenBank/DDBJ databases">
        <authorList>
            <person name="Kikuchi T."/>
        </authorList>
    </citation>
    <scope>NUCLEOTIDE SEQUENCE</scope>
    <source>
        <strain evidence="10">Ka4C1</strain>
    </source>
</reference>
<dbReference type="InterPro" id="IPR000152">
    <property type="entry name" value="EGF-type_Asp/Asn_hydroxyl_site"/>
</dbReference>
<feature type="disulfide bond" evidence="7">
    <location>
        <begin position="140"/>
        <end position="157"/>
    </location>
</feature>
<feature type="domain" description="CUB" evidence="8">
    <location>
        <begin position="1462"/>
        <end position="1591"/>
    </location>
</feature>
<dbReference type="PROSITE" id="PS00010">
    <property type="entry name" value="ASX_HYDROXYL"/>
    <property type="match status" value="1"/>
</dbReference>
<dbReference type="GO" id="GO:0005509">
    <property type="term" value="F:calcium ion binding"/>
    <property type="evidence" value="ECO:0007669"/>
    <property type="project" value="InterPro"/>
</dbReference>
<feature type="disulfide bond" evidence="7">
    <location>
        <begin position="114"/>
        <end position="123"/>
    </location>
</feature>
<evidence type="ECO:0000259" key="9">
    <source>
        <dbReference type="PROSITE" id="PS50026"/>
    </source>
</evidence>
<feature type="domain" description="EGF-like" evidence="9">
    <location>
        <begin position="356"/>
        <end position="391"/>
    </location>
</feature>
<comment type="caution">
    <text evidence="7">Lacks conserved residue(s) required for the propagation of feature annotation.</text>
</comment>
<evidence type="ECO:0000259" key="8">
    <source>
        <dbReference type="PROSITE" id="PS01180"/>
    </source>
</evidence>
<dbReference type="FunFam" id="2.60.120.290:FF:000005">
    <property type="entry name" value="Procollagen C-endopeptidase enhancer 1"/>
    <property type="match status" value="1"/>
</dbReference>
<dbReference type="EMBL" id="CAJFCV020000005">
    <property type="protein sequence ID" value="CAG9126359.1"/>
    <property type="molecule type" value="Genomic_DNA"/>
</dbReference>
<feature type="domain" description="EGF-like" evidence="9">
    <location>
        <begin position="223"/>
        <end position="266"/>
    </location>
</feature>
<sequence length="3043" mass="341455">MEDIAFLRSQIRSNGAESASSKVQKAVMERQFSVLKGMLVVTRAKQISLEEQFKKFNASRARGSNQRRIRQLMYTLNKQVDRLYKLMKTNECDDKPCQNGGTCLDLFAAFHCLCPPHMEGPHCEKRFDECAMIKGTHADCQNGGTCVNNEKGPGTTCKCPPNTYGSHCQEKSGECTATSTGLCGEHGHCVSITPSYAGAAPYKCVCDYGYRSNEDIMQPLCIDIDECAGEHTPCFKGYGNECLNLPGGFKCTGCPKGFYGDGITCEDINECYSDPCSQNPRVECINTKGSFSCAACPAGYEGDGFYCKKIEFCANNPCNEEATCIEEPNEGCLCPEDKPIGSGLKDTECHRTYYYGSGRCSVCENGATCQKINETHANCFCAPGFHGDKCEFEDKCYNEPDFCGEVGTCHRNENDAYCVCPNGFTTSCGIIPQKGVIIPPDTCGMEFIQDSGNYTMTLPFYNSEVCTLTMKSRDTRKILKVWVTNYTHSDLDPGFDNIHAVEVKLKDATNSWRYQLPTKTSPYYTKNSHLHVIFFVPTPNDTLQATVHWQAVEPICGGRLDVSNSPFSFKSSKAWEECQWFLDAPNDQLIEVTVEKMITATGAEVNCTVNSLRFYDSGLIDQNVQMGEICADVEQPYVKRFSTNHASLQFTYDSYMASEETLRDCKLSTSSTNNTDDAPRCGIYFMVSFKGVPKTTDCGGVINAQTNPVGFIQTPNFGHAYPPDLMCVWEFKLRKDPNETLSDTDLNMFTMDVVEFDVRGSNEPVPDGTVDDDIYCPGDFIEFDDITKHCNGNRLPVQLHFFDEFKLEFHSDSQYSGKGFKMLYKASCYHSYSNPTGIVRSPNLRVRHHEPFTCTYNIHAPSSAIVKLKFDYIGLPGFSVGCLQLQSSNDSSLAGYDDYIELSGGHTSDASLNRRYHCARYPFVAPSGELIVSGTSGVQITYSTSGSANNTGFLFSYTVEEKGCGGYYHGKSGVIKSPNYPNKYPNHMYCIYTIKTKGRQAVRLTFDDFDVENVASRLDCGFDAVEIYDTYQNEKKHGKLLGRYCGVANPPPIVSASGTLVVVFTSDRSVNGIGFTAHYDVVNLHNFCDVTLTQQSGVLEFNRSNYGNIEECNFRIVLPAMARIHLNITDFYMPCEDGVVTLRNGGHSDSPKFPQLWPDSSFCDSKPVPELITQGNQAFISLLVKSTRNTTLRIEYKMIEQSCGGSIRGYTGEIATPQYPKADSHQLMCEWEITVAPGNRIRFQIDKMDDLASADHNGVCQPFARNYIDLAEGPRSDPTVLRKYCKREVAPEPLITSDNSLVVKYNQVGGSINGGLFGFLGRFVTVCNNIVLSKPFGSIQSPGYPYPTEEARVCSWTIRTAPGSRIKVIFHRFRLDGSMIIRSRGFTECMSNYLSVRTDQIEHVEGTEDGKATDKMKATKFCNGFAEPQRIFSKSNELQFNFTNTKQAKENHFWLSWSTEGCGDYVYSNATKLSVDVSDFVAANLSLRRECNWVMYAPIGYVIKVDVMEMHTVEQINTGVCPDKIDELNGVMFFTGTNFTDYPQWSYCGRIIGQNKTYTSHTNRLAMRLGMDAKYKTSRNGTVFRAFVTYVKLDNDLTCTGKVKVLPGHNQTITSPGFPTKYPRAIECAWQFETVKGFSLAYNLSHFVTPGKRRPPQLGFPTNIRCSSALMYIEGGLAVYSGEYARNDRLYSSYRESKGAVSRICNDITESVIFNVLTNESTVTFHGAPYDATVPSGDSGRKDKVGFVLEAFAVCGGTLEAGAERRTLSLREHMLHNNGGCAFKVTRENQTLLDQKIVVGFELLDLNAFDDDKEVFINVTCGISRKPNYASTKNRHINTVECTEDILVEVSEIPQNVTFMLHYDTVGYMCGDIGDAVKGIYEISGDIDCDYVLENSAGNKVVLHIDESTIPESEDCAQSYVEIREGKRKRLLSRLCGNISPRKYEAEKLYLRVLRKPFETADNEDDEDVPTTPAPTNWLKFRFEKSLGGVVKSNKIILPVGSPRIRPADETIVWSVRTNKSDEHIEVTFRTLIGVKVQINEEIIDSLADDEPTRVYTSNELEIKALAPRTDISHFELTWKPIRPAANGSEAVGKTVYVEEEFTCGGELEATFSPKNLTLPTSDVNKYANDLKCRWKIKRPLLHGISFKLKLLDVEEHANCAYDYLTVGTREFATLRELEDATFMHRICRKDQANYATLINYDDEAFIYFVSDRSKSFSGFTLEYKLDCRTFEYLNAEKNKFVYTLNSPLYPETGGHNFSCMWGIMLETNRDLIVKAISMDLAPPQEDNQCKGEYLLVNSVPHSNNAGNNVHYYCGNNLFNYTAKYGRVFITYENSGETQPAVRRQGFQLLIEEITHMCSETLYLDEIKKKGVIQSPGYPENSPNSLDCEWIIAAPPGHRIKFTVDTEQFMLENADPDECKDDYLEIYDGPSGSSPLIGKFCGDDPPSTLFSTDSHLFVRFVTDYYSPSEGWKATYELASCGGTVVLSPSVNTSITSPNFPEAYPAQEECEWIVKAPKGHFVEGHLKHLWLAISDNCKQEYVTVLDGLHPGVAPNTTENRTVLLPPSCSMRSVNDRHFHSHHGTALVKFMANTTYARGASRLFCLNRKCGFEIELSASKYECGGDVEDDEGQLVVPGYPDHVLPGVECVWNFKAGIGYRYKLDLEFVNEDGFYEHIPSINGGPEQPCFPDLEAWNGPVESRYSLYSLYQRFCVNRTSFVSNADIMTVVYEDRAKVYRSVMYTGIDSTRFHKPFRLRYTRVDEDFDEFACMWHVYDDQNITIHDMSIKRSYSDMMGLTNTGSKSFCHIRIENQKKESTVALYFTDFRAGRPNIRLCGQSSNQVHIVGQTLDEWPIKDVLCSGIVQHNVYNNSYNSRILDIFIMNNPFSLVPNIDQPVQFNLSIVYNQCGGDITEELYGNFGTIRAPGTQDGGNYSNNADCLWHLKAPEGLVIKLSVTKMDLEYDVYCNHDVLEVAEGLATSSQLHRYCNSELIPDTALEDRFKRLISRGRYLTLHFHSNHEINGKGFEIDWEFVTPDSNNCKCGA</sequence>
<dbReference type="PANTHER" id="PTHR24251">
    <property type="entry name" value="OVOCHYMASE-RELATED"/>
    <property type="match status" value="1"/>
</dbReference>
<evidence type="ECO:0000256" key="2">
    <source>
        <dbReference type="ARBA" id="ARBA00022729"/>
    </source>
</evidence>
<keyword evidence="2" id="KW-0732">Signal</keyword>
<dbReference type="SUPFAM" id="SSF57196">
    <property type="entry name" value="EGF/Laminin"/>
    <property type="match status" value="1"/>
</dbReference>
<dbReference type="Pfam" id="PF00008">
    <property type="entry name" value="EGF"/>
    <property type="match status" value="1"/>
</dbReference>
<dbReference type="SUPFAM" id="SSF57184">
    <property type="entry name" value="Growth factor receptor domain"/>
    <property type="match status" value="1"/>
</dbReference>
<evidence type="ECO:0000256" key="7">
    <source>
        <dbReference type="PROSITE-ProRule" id="PRU00076"/>
    </source>
</evidence>
<feature type="domain" description="CUB" evidence="8">
    <location>
        <begin position="1203"/>
        <end position="1326"/>
    </location>
</feature>
<dbReference type="CDD" id="cd00054">
    <property type="entry name" value="EGF_CA"/>
    <property type="match status" value="4"/>
</dbReference>
<keyword evidence="5" id="KW-0325">Glycoprotein</keyword>
<dbReference type="Gene3D" id="2.10.25.10">
    <property type="entry name" value="Laminin"/>
    <property type="match status" value="5"/>
</dbReference>
<feature type="domain" description="CUB" evidence="8">
    <location>
        <begin position="2104"/>
        <end position="2227"/>
    </location>
</feature>
<protein>
    <submittedName>
        <fullName evidence="10">(pine wood nematode) hypothetical protein</fullName>
    </submittedName>
</protein>
<dbReference type="SMART" id="SM00181">
    <property type="entry name" value="EGF"/>
    <property type="match status" value="8"/>
</dbReference>
<dbReference type="InterPro" id="IPR035914">
    <property type="entry name" value="Sperma_CUB_dom_sf"/>
</dbReference>
<keyword evidence="4 7" id="KW-1015">Disulfide bond</keyword>
<dbReference type="PANTHER" id="PTHR24251:SF37">
    <property type="entry name" value="CUB DOMAIN-CONTAINING PROTEIN"/>
    <property type="match status" value="1"/>
</dbReference>
<dbReference type="EMBL" id="CAJFDI010000005">
    <property type="protein sequence ID" value="CAD5233010.1"/>
    <property type="molecule type" value="Genomic_DNA"/>
</dbReference>
<dbReference type="PROSITE" id="PS01180">
    <property type="entry name" value="CUB"/>
    <property type="match status" value="15"/>
</dbReference>
<dbReference type="InterPro" id="IPR018097">
    <property type="entry name" value="EGF_Ca-bd_CS"/>
</dbReference>
<evidence type="ECO:0000256" key="6">
    <source>
        <dbReference type="PROSITE-ProRule" id="PRU00059"/>
    </source>
</evidence>
<dbReference type="InterPro" id="IPR049883">
    <property type="entry name" value="NOTCH1_EGF-like"/>
</dbReference>
<evidence type="ECO:0000256" key="1">
    <source>
        <dbReference type="ARBA" id="ARBA00022536"/>
    </source>
</evidence>
<feature type="disulfide bond" evidence="7">
    <location>
        <begin position="381"/>
        <end position="390"/>
    </location>
</feature>
<gene>
    <name evidence="10" type="ORF">BXYJ_LOCUS13101</name>
</gene>
<dbReference type="SMR" id="A0A7I8X7V6"/>
<dbReference type="SMART" id="SM00042">
    <property type="entry name" value="CUB"/>
    <property type="match status" value="14"/>
</dbReference>
<feature type="disulfide bond" evidence="7">
    <location>
        <begin position="159"/>
        <end position="168"/>
    </location>
</feature>
<dbReference type="Gene3D" id="2.60.120.290">
    <property type="entry name" value="Spermadhesin, CUB domain"/>
    <property type="match status" value="15"/>
</dbReference>
<dbReference type="PROSITE" id="PS01187">
    <property type="entry name" value="EGF_CA"/>
    <property type="match status" value="1"/>
</dbReference>
<feature type="domain" description="CUB" evidence="8">
    <location>
        <begin position="2228"/>
        <end position="2354"/>
    </location>
</feature>
<dbReference type="FunFam" id="2.10.25.10:FF:000327">
    <property type="entry name" value="neurogenic locus notch homolog protein 4"/>
    <property type="match status" value="1"/>
</dbReference>
<dbReference type="SUPFAM" id="SSF49854">
    <property type="entry name" value="Spermadhesin, CUB domain"/>
    <property type="match status" value="15"/>
</dbReference>
<feature type="domain" description="CUB" evidence="8">
    <location>
        <begin position="2906"/>
        <end position="3032"/>
    </location>
</feature>
<dbReference type="Pfam" id="PF07645">
    <property type="entry name" value="EGF_CA"/>
    <property type="match status" value="2"/>
</dbReference>